<organism evidence="3 4">
    <name type="scientific">Promethearchaeum syntrophicum</name>
    <dbReference type="NCBI Taxonomy" id="2594042"/>
    <lineage>
        <taxon>Archaea</taxon>
        <taxon>Promethearchaeati</taxon>
        <taxon>Promethearchaeota</taxon>
        <taxon>Promethearchaeia</taxon>
        <taxon>Promethearchaeales</taxon>
        <taxon>Promethearchaeaceae</taxon>
        <taxon>Promethearchaeum</taxon>
    </lineage>
</organism>
<keyword evidence="2" id="KW-0342">GTP-binding</keyword>
<dbReference type="GO" id="GO:1904263">
    <property type="term" value="P:positive regulation of TORC1 signaling"/>
    <property type="evidence" value="ECO:0007669"/>
    <property type="project" value="TreeGrafter"/>
</dbReference>
<evidence type="ECO:0000256" key="2">
    <source>
        <dbReference type="ARBA" id="ARBA00023134"/>
    </source>
</evidence>
<accession>A0A5B9D705</accession>
<dbReference type="InterPro" id="IPR006762">
    <property type="entry name" value="Gtr1_RagA"/>
</dbReference>
<dbReference type="InterPro" id="IPR027417">
    <property type="entry name" value="P-loop_NTPase"/>
</dbReference>
<dbReference type="GO" id="GO:0003924">
    <property type="term" value="F:GTPase activity"/>
    <property type="evidence" value="ECO:0007669"/>
    <property type="project" value="TreeGrafter"/>
</dbReference>
<dbReference type="GO" id="GO:0005764">
    <property type="term" value="C:lysosome"/>
    <property type="evidence" value="ECO:0007669"/>
    <property type="project" value="TreeGrafter"/>
</dbReference>
<keyword evidence="4" id="KW-1185">Reference proteome</keyword>
<protein>
    <submittedName>
        <fullName evidence="3">ADP-ribosylation factor-like protein</fullName>
    </submittedName>
</protein>
<dbReference type="Pfam" id="PF04670">
    <property type="entry name" value="Gtr1_RagA"/>
    <property type="match status" value="1"/>
</dbReference>
<sequence length="350" mass="41677">MSNKTKKPIKVVLSGLDNAGKTSMLVSFKRMYGYEDEIHNLKPTLRIDYYRRDFLDLRLNFFDMGGQSKFRKMYIQRKMYFESIDLLIYLIDIQDEMRFSESISYLEEVLGVLKKVSYAKDLPIYICFSKTDYEFIKENPDEYIARRAMVKSLLRKTFPEYNFQFYLTSIYNLYTIIHMISNGLRRYLIGYDEIQDEIIEYRDKTEIAQAILFDHTGLVISETFNPKSKDYELENKIDKIISGHLEFFGQLEDENLDVTSIRGVDGEFMNLCYQFHLYDDLKISEEQMKSVMEEKKSGNPYYANYYFSIISSLDKSILAENQINEIISKLRKYLKDILIEYQEPRPLKED</sequence>
<evidence type="ECO:0000313" key="3">
    <source>
        <dbReference type="EMBL" id="QEE14785.1"/>
    </source>
</evidence>
<name>A0A5B9D705_9ARCH</name>
<dbReference type="Proteomes" id="UP000321408">
    <property type="component" value="Chromosome"/>
</dbReference>
<evidence type="ECO:0000256" key="1">
    <source>
        <dbReference type="ARBA" id="ARBA00022741"/>
    </source>
</evidence>
<dbReference type="PANTHER" id="PTHR11259:SF2">
    <property type="entry name" value="GH16429P"/>
    <property type="match status" value="1"/>
</dbReference>
<proteinExistence type="predicted"/>
<dbReference type="RefSeq" id="WP_147661726.1">
    <property type="nucleotide sequence ID" value="NZ_CP042905.2"/>
</dbReference>
<dbReference type="GO" id="GO:0009267">
    <property type="term" value="P:cellular response to starvation"/>
    <property type="evidence" value="ECO:0007669"/>
    <property type="project" value="TreeGrafter"/>
</dbReference>
<dbReference type="PRINTS" id="PR00449">
    <property type="entry name" value="RASTRNSFRMNG"/>
</dbReference>
<reference evidence="3 4" key="1">
    <citation type="journal article" date="2020" name="Nature">
        <title>Isolation of an archaeon at the prokaryote-eukaryote interface.</title>
        <authorList>
            <person name="Imachi H."/>
            <person name="Nobu M.K."/>
            <person name="Nakahara N."/>
            <person name="Morono Y."/>
            <person name="Ogawara M."/>
            <person name="Takaki Y."/>
            <person name="Takano Y."/>
            <person name="Uematsu K."/>
            <person name="Ikuta T."/>
            <person name="Ito M."/>
            <person name="Matsui Y."/>
            <person name="Miyazaki M."/>
            <person name="Murata K."/>
            <person name="Saito Y."/>
            <person name="Sakai S."/>
            <person name="Song C."/>
            <person name="Tasumi E."/>
            <person name="Yamanaka Y."/>
            <person name="Yamaguchi T."/>
            <person name="Kamagata Y."/>
            <person name="Tamaki H."/>
            <person name="Takai K."/>
        </authorList>
    </citation>
    <scope>NUCLEOTIDE SEQUENCE [LARGE SCALE GENOMIC DNA]</scope>
    <source>
        <strain evidence="3 4">MK-D1</strain>
    </source>
</reference>
<evidence type="ECO:0000313" key="4">
    <source>
        <dbReference type="Proteomes" id="UP000321408"/>
    </source>
</evidence>
<dbReference type="PROSITE" id="PS51417">
    <property type="entry name" value="ARF"/>
    <property type="match status" value="1"/>
</dbReference>
<dbReference type="Gene3D" id="3.40.50.300">
    <property type="entry name" value="P-loop containing nucleotide triphosphate hydrolases"/>
    <property type="match status" value="1"/>
</dbReference>
<dbReference type="PANTHER" id="PTHR11259">
    <property type="entry name" value="RAS-RELATED GTP BINDING RAG/GTR YEAST"/>
    <property type="match status" value="1"/>
</dbReference>
<dbReference type="AlphaFoldDB" id="A0A5B9D705"/>
<reference evidence="3 4" key="2">
    <citation type="journal article" date="2024" name="Int. J. Syst. Evol. Microbiol.">
        <title>Promethearchaeum syntrophicum gen. nov., sp. nov., an anaerobic, obligately syntrophic archaeon, the first isolate of the lineage 'Asgard' archaea, and proposal of the new archaeal phylum Promethearchaeota phyl. nov. and kingdom Promethearchaeati regn. nov.</title>
        <authorList>
            <person name="Imachi H."/>
            <person name="Nobu M.K."/>
            <person name="Kato S."/>
            <person name="Takaki Y."/>
            <person name="Miyazaki M."/>
            <person name="Miyata M."/>
            <person name="Ogawara M."/>
            <person name="Saito Y."/>
            <person name="Sakai S."/>
            <person name="Tahara Y.O."/>
            <person name="Takano Y."/>
            <person name="Tasumi E."/>
            <person name="Uematsu K."/>
            <person name="Yoshimura T."/>
            <person name="Itoh T."/>
            <person name="Ohkuma M."/>
            <person name="Takai K."/>
        </authorList>
    </citation>
    <scope>NUCLEOTIDE SEQUENCE [LARGE SCALE GENOMIC DNA]</scope>
    <source>
        <strain evidence="3 4">MK-D1</strain>
    </source>
</reference>
<dbReference type="GO" id="GO:0005525">
    <property type="term" value="F:GTP binding"/>
    <property type="evidence" value="ECO:0007669"/>
    <property type="project" value="UniProtKB-KW"/>
</dbReference>
<keyword evidence="1" id="KW-0547">Nucleotide-binding</keyword>
<dbReference type="GeneID" id="41328606"/>
<dbReference type="SUPFAM" id="SSF52540">
    <property type="entry name" value="P-loop containing nucleoside triphosphate hydrolases"/>
    <property type="match status" value="1"/>
</dbReference>
<dbReference type="EMBL" id="CP042905">
    <property type="protein sequence ID" value="QEE14785.1"/>
    <property type="molecule type" value="Genomic_DNA"/>
</dbReference>
<dbReference type="GO" id="GO:1990131">
    <property type="term" value="C:Gtr1-Gtr2 GTPase complex"/>
    <property type="evidence" value="ECO:0007669"/>
    <property type="project" value="TreeGrafter"/>
</dbReference>
<dbReference type="KEGG" id="psyt:DSAG12_00601"/>
<gene>
    <name evidence="3" type="ORF">DSAG12_00601</name>
</gene>